<sequence>MYQNPSENYEIHENRTQPKPSSDTFYNGNIAYDAFSTTRDNNLNNHPPYITAPNATSNTEQYYSTTSFTSESTSSLHNLSNSPSNFPPHNNPPTHSPGMNNASSSQIQTVKILGYEIIIIPTSSPLVSLTSLDVQHQLQQVNAYSDYSSYSVNPPQLQDYTFANGYDPTFQYPSHAPQLIASDKIYLPSSPQIQTVEISDMNQQFQQDNTYVDYSRLVNPPQIIQQHYFSSEGETSINENVINAHIHVSDNTQPQFQQQDYLGLNESLNNFNNFFG</sequence>
<evidence type="ECO:0000313" key="2">
    <source>
        <dbReference type="EMBL" id="CAG8662976.1"/>
    </source>
</evidence>
<feature type="region of interest" description="Disordered" evidence="1">
    <location>
        <begin position="1"/>
        <end position="103"/>
    </location>
</feature>
<evidence type="ECO:0000313" key="3">
    <source>
        <dbReference type="Proteomes" id="UP000789375"/>
    </source>
</evidence>
<feature type="compositionally biased region" description="Polar residues" evidence="1">
    <location>
        <begin position="17"/>
        <end position="27"/>
    </location>
</feature>
<reference evidence="2" key="1">
    <citation type="submission" date="2021-06" db="EMBL/GenBank/DDBJ databases">
        <authorList>
            <person name="Kallberg Y."/>
            <person name="Tangrot J."/>
            <person name="Rosling A."/>
        </authorList>
    </citation>
    <scope>NUCLEOTIDE SEQUENCE</scope>
    <source>
        <strain evidence="2">87-6 pot B 2015</strain>
    </source>
</reference>
<feature type="compositionally biased region" description="Polar residues" evidence="1">
    <location>
        <begin position="35"/>
        <end position="45"/>
    </location>
</feature>
<keyword evidence="3" id="KW-1185">Reference proteome</keyword>
<feature type="compositionally biased region" description="Polar residues" evidence="1">
    <location>
        <begin position="53"/>
        <end position="63"/>
    </location>
</feature>
<dbReference type="AlphaFoldDB" id="A0A9N9E369"/>
<feature type="compositionally biased region" description="Low complexity" evidence="1">
    <location>
        <begin position="64"/>
        <end position="84"/>
    </location>
</feature>
<proteinExistence type="predicted"/>
<comment type="caution">
    <text evidence="2">The sequence shown here is derived from an EMBL/GenBank/DDBJ whole genome shotgun (WGS) entry which is preliminary data.</text>
</comment>
<dbReference type="Proteomes" id="UP000789375">
    <property type="component" value="Unassembled WGS sequence"/>
</dbReference>
<dbReference type="EMBL" id="CAJVPP010005298">
    <property type="protein sequence ID" value="CAG8662976.1"/>
    <property type="molecule type" value="Genomic_DNA"/>
</dbReference>
<feature type="compositionally biased region" description="Pro residues" evidence="1">
    <location>
        <begin position="85"/>
        <end position="95"/>
    </location>
</feature>
<organism evidence="2 3">
    <name type="scientific">Funneliformis mosseae</name>
    <name type="common">Endomycorrhizal fungus</name>
    <name type="synonym">Glomus mosseae</name>
    <dbReference type="NCBI Taxonomy" id="27381"/>
    <lineage>
        <taxon>Eukaryota</taxon>
        <taxon>Fungi</taxon>
        <taxon>Fungi incertae sedis</taxon>
        <taxon>Mucoromycota</taxon>
        <taxon>Glomeromycotina</taxon>
        <taxon>Glomeromycetes</taxon>
        <taxon>Glomerales</taxon>
        <taxon>Glomeraceae</taxon>
        <taxon>Funneliformis</taxon>
    </lineage>
</organism>
<name>A0A9N9E369_FUNMO</name>
<protein>
    <submittedName>
        <fullName evidence="2">5109_t:CDS:1</fullName>
    </submittedName>
</protein>
<gene>
    <name evidence="2" type="ORF">FMOSSE_LOCUS12033</name>
</gene>
<evidence type="ECO:0000256" key="1">
    <source>
        <dbReference type="SAM" id="MobiDB-lite"/>
    </source>
</evidence>
<accession>A0A9N9E369</accession>